<keyword evidence="1" id="KW-0812">Transmembrane</keyword>
<dbReference type="Proteomes" id="UP000594262">
    <property type="component" value="Unplaced"/>
</dbReference>
<reference evidence="2" key="1">
    <citation type="submission" date="2021-01" db="UniProtKB">
        <authorList>
            <consortium name="EnsemblMetazoa"/>
        </authorList>
    </citation>
    <scope>IDENTIFICATION</scope>
</reference>
<evidence type="ECO:0000256" key="1">
    <source>
        <dbReference type="SAM" id="Phobius"/>
    </source>
</evidence>
<dbReference type="AlphaFoldDB" id="A0A7M5WWT1"/>
<feature type="transmembrane region" description="Helical" evidence="1">
    <location>
        <begin position="21"/>
        <end position="42"/>
    </location>
</feature>
<proteinExistence type="predicted"/>
<evidence type="ECO:0000313" key="3">
    <source>
        <dbReference type="Proteomes" id="UP000594262"/>
    </source>
</evidence>
<keyword evidence="1" id="KW-1133">Transmembrane helix</keyword>
<dbReference type="EnsemblMetazoa" id="CLYHEMT014306.1">
    <property type="protein sequence ID" value="CLYHEMP014306.1"/>
    <property type="gene ID" value="CLYHEMG014306"/>
</dbReference>
<keyword evidence="3" id="KW-1185">Reference proteome</keyword>
<evidence type="ECO:0000313" key="2">
    <source>
        <dbReference type="EnsemblMetazoa" id="CLYHEMP014306.1"/>
    </source>
</evidence>
<sequence>MLKTKLFILNHFSDYTTMNKFFFLTILATIIVDHVVISIAAAGNSVYLKRNVVERNHDGTVDKIASLVNDIDSRTIELKSAVRDLKRREMFLRRRDSLMERRERFGDKNVEYFGETPEKDFTENI</sequence>
<name>A0A7M5WWT1_9CNID</name>
<organism evidence="2 3">
    <name type="scientific">Clytia hemisphaerica</name>
    <dbReference type="NCBI Taxonomy" id="252671"/>
    <lineage>
        <taxon>Eukaryota</taxon>
        <taxon>Metazoa</taxon>
        <taxon>Cnidaria</taxon>
        <taxon>Hydrozoa</taxon>
        <taxon>Hydroidolina</taxon>
        <taxon>Leptothecata</taxon>
        <taxon>Obeliida</taxon>
        <taxon>Clytiidae</taxon>
        <taxon>Clytia</taxon>
    </lineage>
</organism>
<protein>
    <submittedName>
        <fullName evidence="2">Uncharacterized protein</fullName>
    </submittedName>
</protein>
<accession>A0A7M5WWT1</accession>
<keyword evidence="1" id="KW-0472">Membrane</keyword>